<keyword evidence="1" id="KW-0808">Transferase</keyword>
<feature type="compositionally biased region" description="Pro residues" evidence="3">
    <location>
        <begin position="1"/>
        <end position="14"/>
    </location>
</feature>
<dbReference type="InterPro" id="IPR000182">
    <property type="entry name" value="GNAT_dom"/>
</dbReference>
<evidence type="ECO:0000259" key="4">
    <source>
        <dbReference type="PROSITE" id="PS51186"/>
    </source>
</evidence>
<dbReference type="GO" id="GO:0005840">
    <property type="term" value="C:ribosome"/>
    <property type="evidence" value="ECO:0007669"/>
    <property type="project" value="UniProtKB-KW"/>
</dbReference>
<proteinExistence type="predicted"/>
<dbReference type="STRING" id="526729.SAMN04324258_2238"/>
<evidence type="ECO:0000313" key="6">
    <source>
        <dbReference type="Proteomes" id="UP000189777"/>
    </source>
</evidence>
<evidence type="ECO:0000256" key="3">
    <source>
        <dbReference type="SAM" id="MobiDB-lite"/>
    </source>
</evidence>
<dbReference type="EMBL" id="FUZQ01000004">
    <property type="protein sequence ID" value="SKC65632.1"/>
    <property type="molecule type" value="Genomic_DNA"/>
</dbReference>
<keyword evidence="2" id="KW-0012">Acyltransferase</keyword>
<evidence type="ECO:0000256" key="1">
    <source>
        <dbReference type="ARBA" id="ARBA00022679"/>
    </source>
</evidence>
<keyword evidence="5" id="KW-0689">Ribosomal protein</keyword>
<organism evidence="5 6">
    <name type="scientific">Krasilnikoviella flava</name>
    <dbReference type="NCBI Taxonomy" id="526729"/>
    <lineage>
        <taxon>Bacteria</taxon>
        <taxon>Bacillati</taxon>
        <taxon>Actinomycetota</taxon>
        <taxon>Actinomycetes</taxon>
        <taxon>Micrococcales</taxon>
        <taxon>Promicromonosporaceae</taxon>
        <taxon>Krasilnikoviella</taxon>
    </lineage>
</organism>
<evidence type="ECO:0000256" key="2">
    <source>
        <dbReference type="ARBA" id="ARBA00023315"/>
    </source>
</evidence>
<gene>
    <name evidence="5" type="ORF">SAMN04324258_2238</name>
</gene>
<dbReference type="CDD" id="cd04301">
    <property type="entry name" value="NAT_SF"/>
    <property type="match status" value="1"/>
</dbReference>
<name>A0A1T5KPG9_9MICO</name>
<dbReference type="PROSITE" id="PS51186">
    <property type="entry name" value="GNAT"/>
    <property type="match status" value="1"/>
</dbReference>
<reference evidence="5 6" key="1">
    <citation type="submission" date="2017-02" db="EMBL/GenBank/DDBJ databases">
        <authorList>
            <person name="Peterson S.W."/>
        </authorList>
    </citation>
    <scope>NUCLEOTIDE SEQUENCE [LARGE SCALE GENOMIC DNA]</scope>
    <source>
        <strain evidence="5 6">DSM 21481</strain>
    </source>
</reference>
<dbReference type="AlphaFoldDB" id="A0A1T5KPG9"/>
<feature type="domain" description="N-acetyltransferase" evidence="4">
    <location>
        <begin position="13"/>
        <end position="171"/>
    </location>
</feature>
<dbReference type="GO" id="GO:0016747">
    <property type="term" value="F:acyltransferase activity, transferring groups other than amino-acyl groups"/>
    <property type="evidence" value="ECO:0007669"/>
    <property type="project" value="InterPro"/>
</dbReference>
<dbReference type="RefSeq" id="WP_079574579.1">
    <property type="nucleotide sequence ID" value="NZ_FUZQ01000004.1"/>
</dbReference>
<dbReference type="PANTHER" id="PTHR43877">
    <property type="entry name" value="AMINOALKYLPHOSPHONATE N-ACETYLTRANSFERASE-RELATED-RELATED"/>
    <property type="match status" value="1"/>
</dbReference>
<dbReference type="Pfam" id="PF00583">
    <property type="entry name" value="Acetyltransf_1"/>
    <property type="match status" value="1"/>
</dbReference>
<dbReference type="Gene3D" id="3.40.630.30">
    <property type="match status" value="1"/>
</dbReference>
<dbReference type="SUPFAM" id="SSF55729">
    <property type="entry name" value="Acyl-CoA N-acyltransferases (Nat)"/>
    <property type="match status" value="1"/>
</dbReference>
<accession>A0A1T5KPG9</accession>
<evidence type="ECO:0000313" key="5">
    <source>
        <dbReference type="EMBL" id="SKC65632.1"/>
    </source>
</evidence>
<dbReference type="OrthoDB" id="5243635at2"/>
<keyword evidence="6" id="KW-1185">Reference proteome</keyword>
<keyword evidence="5" id="KW-0687">Ribonucleoprotein</keyword>
<feature type="region of interest" description="Disordered" evidence="3">
    <location>
        <begin position="1"/>
        <end position="22"/>
    </location>
</feature>
<dbReference type="PANTHER" id="PTHR43877:SF1">
    <property type="entry name" value="ACETYLTRANSFERASE"/>
    <property type="match status" value="1"/>
</dbReference>
<protein>
    <submittedName>
        <fullName evidence="5">Ribosomal protein S18 acetylase RimI</fullName>
    </submittedName>
</protein>
<dbReference type="InterPro" id="IPR016181">
    <property type="entry name" value="Acyl_CoA_acyltransferase"/>
</dbReference>
<dbReference type="Proteomes" id="UP000189777">
    <property type="component" value="Unassembled WGS sequence"/>
</dbReference>
<sequence>MPAAPPPAPLPPATIRPATPEDAPGCAIVHHTSWVETYGGLLPAEHWETDTLEARTATWRRWLAGELTAVVAELDGRVVGVAFADRGREVGGHAPVRDRELWLLYVLAEHHGTGIGQALLGAVVPPGVPAQLWVVEENPRARRFYERHGFVPDGARFVDERLDLAEVRHVR</sequence>
<dbReference type="InterPro" id="IPR050832">
    <property type="entry name" value="Bact_Acetyltransf"/>
</dbReference>